<evidence type="ECO:0000256" key="5">
    <source>
        <dbReference type="ARBA" id="ARBA00023002"/>
    </source>
</evidence>
<keyword evidence="6" id="KW-0472">Membrane</keyword>
<keyword evidence="5" id="KW-0560">Oxidoreductase</keyword>
<dbReference type="OrthoDB" id="2015447at2759"/>
<dbReference type="InterPro" id="IPR023209">
    <property type="entry name" value="DAO"/>
</dbReference>
<evidence type="ECO:0000256" key="4">
    <source>
        <dbReference type="ARBA" id="ARBA00022827"/>
    </source>
</evidence>
<accession>A0A2B4RUC9</accession>
<dbReference type="Gene3D" id="3.30.9.10">
    <property type="entry name" value="D-Amino Acid Oxidase, subunit A, domain 2"/>
    <property type="match status" value="1"/>
</dbReference>
<dbReference type="GO" id="GO:0071949">
    <property type="term" value="F:FAD binding"/>
    <property type="evidence" value="ECO:0007669"/>
    <property type="project" value="InterPro"/>
</dbReference>
<dbReference type="GO" id="GO:0005737">
    <property type="term" value="C:cytoplasm"/>
    <property type="evidence" value="ECO:0007669"/>
    <property type="project" value="TreeGrafter"/>
</dbReference>
<keyword evidence="3" id="KW-0285">Flavoprotein</keyword>
<dbReference type="SUPFAM" id="SSF54373">
    <property type="entry name" value="FAD-linked reductases, C-terminal domain"/>
    <property type="match status" value="1"/>
</dbReference>
<dbReference type="PANTHER" id="PTHR11530:SF25">
    <property type="entry name" value="FAD DEPENDENT OXIDOREDUCTASE DOMAIN-CONTAINING PROTEIN"/>
    <property type="match status" value="1"/>
</dbReference>
<evidence type="ECO:0000313" key="8">
    <source>
        <dbReference type="EMBL" id="PFX20160.1"/>
    </source>
</evidence>
<name>A0A2B4RUC9_STYPI</name>
<dbReference type="Pfam" id="PF01266">
    <property type="entry name" value="DAO"/>
    <property type="match status" value="2"/>
</dbReference>
<comment type="cofactor">
    <cofactor evidence="1">
        <name>FAD</name>
        <dbReference type="ChEBI" id="CHEBI:57692"/>
    </cofactor>
</comment>
<dbReference type="Gene3D" id="3.40.50.720">
    <property type="entry name" value="NAD(P)-binding Rossmann-like Domain"/>
    <property type="match status" value="1"/>
</dbReference>
<dbReference type="GO" id="GO:0003884">
    <property type="term" value="F:D-amino-acid oxidase activity"/>
    <property type="evidence" value="ECO:0007669"/>
    <property type="project" value="InterPro"/>
</dbReference>
<comment type="similarity">
    <text evidence="2">Belongs to the DAMOX/DASOX family.</text>
</comment>
<evidence type="ECO:0000313" key="9">
    <source>
        <dbReference type="Proteomes" id="UP000225706"/>
    </source>
</evidence>
<dbReference type="PANTHER" id="PTHR11530">
    <property type="entry name" value="D-AMINO ACID OXIDASE"/>
    <property type="match status" value="1"/>
</dbReference>
<keyword evidence="6" id="KW-1133">Transmembrane helix</keyword>
<dbReference type="InterPro" id="IPR006076">
    <property type="entry name" value="FAD-dep_OxRdtase"/>
</dbReference>
<feature type="transmembrane region" description="Helical" evidence="6">
    <location>
        <begin position="9"/>
        <end position="26"/>
    </location>
</feature>
<organism evidence="8 9">
    <name type="scientific">Stylophora pistillata</name>
    <name type="common">Smooth cauliflower coral</name>
    <dbReference type="NCBI Taxonomy" id="50429"/>
    <lineage>
        <taxon>Eukaryota</taxon>
        <taxon>Metazoa</taxon>
        <taxon>Cnidaria</taxon>
        <taxon>Anthozoa</taxon>
        <taxon>Hexacorallia</taxon>
        <taxon>Scleractinia</taxon>
        <taxon>Astrocoeniina</taxon>
        <taxon>Pocilloporidae</taxon>
        <taxon>Stylophora</taxon>
    </lineage>
</organism>
<evidence type="ECO:0000256" key="3">
    <source>
        <dbReference type="ARBA" id="ARBA00022630"/>
    </source>
</evidence>
<dbReference type="AlphaFoldDB" id="A0A2B4RUC9"/>
<evidence type="ECO:0000256" key="1">
    <source>
        <dbReference type="ARBA" id="ARBA00001974"/>
    </source>
</evidence>
<evidence type="ECO:0000259" key="7">
    <source>
        <dbReference type="Pfam" id="PF01266"/>
    </source>
</evidence>
<comment type="caution">
    <text evidence="8">The sequence shown here is derived from an EMBL/GenBank/DDBJ whole genome shotgun (WGS) entry which is preliminary data.</text>
</comment>
<dbReference type="SUPFAM" id="SSF51971">
    <property type="entry name" value="Nucleotide-binding domain"/>
    <property type="match status" value="1"/>
</dbReference>
<keyword evidence="9" id="KW-1185">Reference proteome</keyword>
<protein>
    <submittedName>
        <fullName evidence="8">Putative D-amino-acid oxidase</fullName>
    </submittedName>
</protein>
<gene>
    <name evidence="8" type="primary">aao</name>
    <name evidence="8" type="ORF">AWC38_SpisGene15406</name>
</gene>
<dbReference type="GO" id="GO:0019478">
    <property type="term" value="P:D-amino acid catabolic process"/>
    <property type="evidence" value="ECO:0007669"/>
    <property type="project" value="TreeGrafter"/>
</dbReference>
<sequence>MSREFKHKVLIIGSGVIGLTTAYLLLERGYHVVIIAKDFPSIRRLPKIASEASGAFCVPPEAVAQGVAEVPHSDSKSEQRILNETLKACSWEIIFMDSFYLGLSDENGQIKDAFSFLVPIIDPPKFGVWLLEECKRKGAHLIQGAIRGLLTEQADALRMTYGVQFIVNCSGLGSIELAGDQGMFPARGILLKVKNDGSLFPKIEFCVEGQHTSFGYDESGQEIVGRPYLIPRGEDSLMCGSFYQPNRWDHSASISAPYVQSMIRQCKDLCPCLNSLRDSDFQVTVGIRPARKPGLRLEQDPIEPCIFHNYGHYRWGMTLNWGSARDIVYLIENEANKTQNAKSKGKSAIAKL</sequence>
<feature type="domain" description="FAD dependent oxidoreductase" evidence="7">
    <location>
        <begin position="120"/>
        <end position="330"/>
    </location>
</feature>
<reference evidence="9" key="1">
    <citation type="journal article" date="2017" name="bioRxiv">
        <title>Comparative analysis of the genomes of Stylophora pistillata and Acropora digitifera provides evidence for extensive differences between species of corals.</title>
        <authorList>
            <person name="Voolstra C.R."/>
            <person name="Li Y."/>
            <person name="Liew Y.J."/>
            <person name="Baumgarten S."/>
            <person name="Zoccola D."/>
            <person name="Flot J.-F."/>
            <person name="Tambutte S."/>
            <person name="Allemand D."/>
            <person name="Aranda M."/>
        </authorList>
    </citation>
    <scope>NUCLEOTIDE SEQUENCE [LARGE SCALE GENOMIC DNA]</scope>
</reference>
<evidence type="ECO:0000256" key="6">
    <source>
        <dbReference type="SAM" id="Phobius"/>
    </source>
</evidence>
<dbReference type="STRING" id="50429.A0A2B4RUC9"/>
<keyword evidence="4" id="KW-0274">FAD</keyword>
<dbReference type="Proteomes" id="UP000225706">
    <property type="component" value="Unassembled WGS sequence"/>
</dbReference>
<proteinExistence type="inferred from homology"/>
<evidence type="ECO:0000256" key="2">
    <source>
        <dbReference type="ARBA" id="ARBA00006730"/>
    </source>
</evidence>
<keyword evidence="6" id="KW-0812">Transmembrane</keyword>
<dbReference type="EMBL" id="LSMT01000328">
    <property type="protein sequence ID" value="PFX20160.1"/>
    <property type="molecule type" value="Genomic_DNA"/>
</dbReference>
<feature type="domain" description="FAD dependent oxidoreductase" evidence="7">
    <location>
        <begin position="8"/>
        <end position="41"/>
    </location>
</feature>